<feature type="region of interest" description="Disordered" evidence="3">
    <location>
        <begin position="1047"/>
        <end position="1066"/>
    </location>
</feature>
<feature type="domain" description="Cas10/Cmr2 second palm" evidence="5">
    <location>
        <begin position="731"/>
        <end position="916"/>
    </location>
</feature>
<protein>
    <submittedName>
        <fullName evidence="6">Type III-B CRISPR-associated protein Cas10/Cmr2</fullName>
    </submittedName>
</protein>
<dbReference type="InterPro" id="IPR054767">
    <property type="entry name" value="Cas10-Cmr2_palm2"/>
</dbReference>
<evidence type="ECO:0000259" key="5">
    <source>
        <dbReference type="Pfam" id="PF22335"/>
    </source>
</evidence>
<evidence type="ECO:0000313" key="7">
    <source>
        <dbReference type="Proteomes" id="UP001600165"/>
    </source>
</evidence>
<dbReference type="InterPro" id="IPR038242">
    <property type="entry name" value="Cmr2_N"/>
</dbReference>
<dbReference type="Proteomes" id="UP001600165">
    <property type="component" value="Unassembled WGS sequence"/>
</dbReference>
<keyword evidence="7" id="KW-1185">Reference proteome</keyword>
<evidence type="ECO:0000313" key="6">
    <source>
        <dbReference type="EMBL" id="MFE4108658.1"/>
    </source>
</evidence>
<evidence type="ECO:0000259" key="4">
    <source>
        <dbReference type="Pfam" id="PF12469"/>
    </source>
</evidence>
<evidence type="ECO:0000256" key="3">
    <source>
        <dbReference type="SAM" id="MobiDB-lite"/>
    </source>
</evidence>
<keyword evidence="1" id="KW-0547">Nucleotide-binding</keyword>
<feature type="domain" description="CRISPR-associated protein Cmr2 N-terminal" evidence="4">
    <location>
        <begin position="189"/>
        <end position="327"/>
    </location>
</feature>
<dbReference type="EMBL" id="JBHZOL010000124">
    <property type="protein sequence ID" value="MFE4108658.1"/>
    <property type="molecule type" value="Genomic_DNA"/>
</dbReference>
<comment type="caution">
    <text evidence="6">The sequence shown here is derived from an EMBL/GenBank/DDBJ whole genome shotgun (WGS) entry which is preliminary data.</text>
</comment>
<dbReference type="InterPro" id="IPR024615">
    <property type="entry name" value="CRISPR-assoc_Cmr2_N"/>
</dbReference>
<dbReference type="InterPro" id="IPR013407">
    <property type="entry name" value="CRISPR-assoc_prot_Cmr2"/>
</dbReference>
<evidence type="ECO:0000256" key="1">
    <source>
        <dbReference type="ARBA" id="ARBA00022741"/>
    </source>
</evidence>
<dbReference type="InterPro" id="IPR043128">
    <property type="entry name" value="Rev_trsase/Diguanyl_cyclase"/>
</dbReference>
<proteinExistence type="predicted"/>
<dbReference type="Gene3D" id="3.30.70.270">
    <property type="match status" value="1"/>
</dbReference>
<organism evidence="6 7">
    <name type="scientific">Almyronema epifaneia S1</name>
    <dbReference type="NCBI Taxonomy" id="2991925"/>
    <lineage>
        <taxon>Bacteria</taxon>
        <taxon>Bacillati</taxon>
        <taxon>Cyanobacteriota</taxon>
        <taxon>Cyanophyceae</taxon>
        <taxon>Nodosilineales</taxon>
        <taxon>Nodosilineaceae</taxon>
        <taxon>Almyronema</taxon>
        <taxon>Almyronema epifaneia</taxon>
    </lineage>
</organism>
<dbReference type="RefSeq" id="WP_377968277.1">
    <property type="nucleotide sequence ID" value="NZ_JBHZOL010000124.1"/>
</dbReference>
<evidence type="ECO:0000256" key="2">
    <source>
        <dbReference type="ARBA" id="ARBA00023118"/>
    </source>
</evidence>
<reference evidence="6 7" key="1">
    <citation type="submission" date="2024-10" db="EMBL/GenBank/DDBJ databases">
        <authorList>
            <person name="Ratan Roy A."/>
            <person name="Morales Sandoval P.H."/>
            <person name="De Los Santos Villalobos S."/>
            <person name="Chakraborty S."/>
            <person name="Mukherjee J."/>
        </authorList>
    </citation>
    <scope>NUCLEOTIDE SEQUENCE [LARGE SCALE GENOMIC DNA]</scope>
    <source>
        <strain evidence="6 7">S1</strain>
    </source>
</reference>
<dbReference type="Pfam" id="PF12469">
    <property type="entry name" value="Cmr2_N"/>
    <property type="match status" value="1"/>
</dbReference>
<dbReference type="NCBIfam" id="TIGR02577">
    <property type="entry name" value="cas_TM1794_Cmr2"/>
    <property type="match status" value="1"/>
</dbReference>
<name>A0ABW6IK93_9CYAN</name>
<dbReference type="Pfam" id="PF22335">
    <property type="entry name" value="Cas10-Cmr2_palm2"/>
    <property type="match status" value="1"/>
</dbReference>
<gene>
    <name evidence="6" type="primary">cas10</name>
    <name evidence="6" type="ORF">ACFVKH_20475</name>
</gene>
<keyword evidence="2" id="KW-0051">Antiviral defense</keyword>
<dbReference type="Gene3D" id="3.30.70.2220">
    <property type="entry name" value="CRISPR-Cas system, Cmr2 subunit, D1 domain, cysteine cluster"/>
    <property type="match status" value="1"/>
</dbReference>
<sequence>MTDAANHTAPYYARKLYAFLRSAKLSHAAIEQLNLNCLDPLSALETWWSASEQPQSIGQQIEAIAASSDRVNLHATAAQGDRVSIRHPISGEPGTVSPKPAFPTIPADILSVLRRESDAQKVFAWFWRFYPELWLNPQGETLADGLLYPAHLVLPDCPLHSYQATVSALTGARFPNGWQQEESPAHPYLLIFTFSPIQDFIKASRKFLDFWAGSYLLHYLSARLCWHIAQKYGPDAIIVPSLWGQDIFDAFWLEHHPGTEFADVLKTMFKTIGDQKTPVERFTDGLSTSLSTAGFPNVITALVPGLGAAKELGDELADVLQAEWIAIGEKVRDHIRHKVSQEAAAILDNQWDAFWTEIKEGLPKGEPSKPYKSDLSKWRSQRNQHNQQTYPTWEWCKLWDVQLKNAWEPYWAAVPLGDPNQPLSVSKANGQFEAAWKNAQSELSQAWVEIPSTAEEHTFDTLNVGSWWGSFQQRLRIAIQTVKNTRTWNIPIAPGERSTISGQYSAVHPNLNYRVVNRRGADQDFREGGGLPEGSMRLFWLLMAKAYPGLFSGSERLNALELTKRMAWIYGDVADALGIPVQKTIKRITKHKRLLNQIEIDHVERFLYDRFVRFPNLSSIAAARFIRDDSEIVRNYCRDLENAIAEAFDSKYKRIFRRVARIRPGHIPQTDRHINPKSRKRDYLNGVMFSAKWLAEDLGLGLDQTQQLRGLVEKVHHDNGFKEGSPSDWWAIVLADGDGMGQYISGSKLEKYRAYINQNLVPEIPGLAELYNTDKRMGPATHIGLNRALLDFSNRLVPYLTEKRFCGKVIYSGGDDVMAVLPIEDLPDYLRSLRSAWSGAADPGDEFDHGDGYWRPKPEKKLKGLPNRPLFTMGCTATMSMGVVIAHKSVPLPTVLENLWEAESDRAKEMVGKDGLCFRVIYSGGNVLEALMKGHLLDQWAAVSHHYDDKLSPLLYRLAEELPKRVDVSHPDLFPLAAQVIMKRRDSDRQLSGVEVPLQEWLTAWAQWAQAAASSNPDKPGATSEDIGYLLRFTAFWVDKMVQRQKWRHPTEDAPSHASELATAGR</sequence>
<accession>A0ABW6IK93</accession>